<dbReference type="KEGG" id="cel:CELE_C06A5.12"/>
<dbReference type="WormBase" id="C06A5.12">
    <property type="protein sequence ID" value="CE45502"/>
    <property type="gene ID" value="WBGene00044414"/>
</dbReference>
<dbReference type="AGR" id="WB:WBGene00044414"/>
<sequence length="117" mass="12999">MVLSIDVPLKASEEATVKFLLEIAFGSQKKLNLQSTRQCLSHDVFQMPRVVPVVPNENQPSNMEEGSEGVSLPRSTTIYLSCTCIIIIGFLIAAIVLYVILPFPLDIPSDHEFFYGK</sequence>
<gene>
    <name evidence="2 4" type="ORF">C06A5.12</name>
    <name evidence="2" type="ORF">CELE_C06A5.12</name>
</gene>
<keyword evidence="1" id="KW-1133">Transmembrane helix</keyword>
<dbReference type="Bgee" id="WBGene00044414">
    <property type="expression patterns" value="Expressed in embryo and 3 other cell types or tissues"/>
</dbReference>
<proteinExistence type="predicted"/>
<reference evidence="2 3" key="1">
    <citation type="journal article" date="1998" name="Science">
        <title>Genome sequence of the nematode C. elegans: a platform for investigating biology.</title>
        <authorList>
            <consortium name="The C. elegans sequencing consortium"/>
            <person name="Sulson J.E."/>
            <person name="Waterston R."/>
        </authorList>
    </citation>
    <scope>NUCLEOTIDE SEQUENCE [LARGE SCALE GENOMIC DNA]</scope>
    <source>
        <strain evidence="2 3">Bristol N2</strain>
    </source>
</reference>
<dbReference type="AlphaFoldDB" id="Q4TT80"/>
<dbReference type="PhylomeDB" id="Q4TT80"/>
<dbReference type="UCSC" id="C06A5.12">
    <property type="organism name" value="c. elegans"/>
</dbReference>
<organism evidence="2 3">
    <name type="scientific">Caenorhabditis elegans</name>
    <dbReference type="NCBI Taxonomy" id="6239"/>
    <lineage>
        <taxon>Eukaryota</taxon>
        <taxon>Metazoa</taxon>
        <taxon>Ecdysozoa</taxon>
        <taxon>Nematoda</taxon>
        <taxon>Chromadorea</taxon>
        <taxon>Rhabditida</taxon>
        <taxon>Rhabditina</taxon>
        <taxon>Rhabditomorpha</taxon>
        <taxon>Rhabditoidea</taxon>
        <taxon>Rhabditidae</taxon>
        <taxon>Peloderinae</taxon>
        <taxon>Caenorhabditis</taxon>
    </lineage>
</organism>
<keyword evidence="3" id="KW-1185">Reference proteome</keyword>
<evidence type="ECO:0000256" key="1">
    <source>
        <dbReference type="SAM" id="Phobius"/>
    </source>
</evidence>
<protein>
    <submittedName>
        <fullName evidence="2">LEM-like domain-containing protein</fullName>
    </submittedName>
</protein>
<dbReference type="GeneID" id="3565263"/>
<dbReference type="CTD" id="3565263"/>
<dbReference type="RefSeq" id="NP_001020982.2">
    <property type="nucleotide sequence ID" value="NM_001025811.4"/>
</dbReference>
<dbReference type="Proteomes" id="UP000001940">
    <property type="component" value="Chromosome I"/>
</dbReference>
<evidence type="ECO:0000313" key="4">
    <source>
        <dbReference type="WormBase" id="C06A5.12"/>
    </source>
</evidence>
<dbReference type="InParanoid" id="Q4TT80"/>
<dbReference type="PaxDb" id="6239-C06A5.12"/>
<evidence type="ECO:0000313" key="2">
    <source>
        <dbReference type="EMBL" id="CCD61223.1"/>
    </source>
</evidence>
<name>Q4TT80_CAEEL</name>
<dbReference type="SMR" id="Q4TT80"/>
<keyword evidence="1" id="KW-0812">Transmembrane</keyword>
<evidence type="ECO:0000313" key="3">
    <source>
        <dbReference type="Proteomes" id="UP000001940"/>
    </source>
</evidence>
<keyword evidence="1" id="KW-0472">Membrane</keyword>
<feature type="transmembrane region" description="Helical" evidence="1">
    <location>
        <begin position="78"/>
        <end position="101"/>
    </location>
</feature>
<dbReference type="HOGENOM" id="CLU_2086972_0_0_1"/>
<dbReference type="EMBL" id="BX284601">
    <property type="protein sequence ID" value="CCD61223.1"/>
    <property type="molecule type" value="Genomic_DNA"/>
</dbReference>
<accession>Q4TT80</accession>